<dbReference type="EMBL" id="DXGE01000037">
    <property type="protein sequence ID" value="HIW86642.1"/>
    <property type="molecule type" value="Genomic_DNA"/>
</dbReference>
<evidence type="ECO:0000256" key="10">
    <source>
        <dbReference type="ARBA" id="ARBA00023002"/>
    </source>
</evidence>
<dbReference type="GO" id="GO:0052693">
    <property type="term" value="F:epoxyqueuosine reductase activity"/>
    <property type="evidence" value="ECO:0007669"/>
    <property type="project" value="UniProtKB-UniRule"/>
</dbReference>
<evidence type="ECO:0000256" key="4">
    <source>
        <dbReference type="ARBA" id="ARBA00012622"/>
    </source>
</evidence>
<reference evidence="18" key="1">
    <citation type="journal article" date="2021" name="PeerJ">
        <title>Extensive microbial diversity within the chicken gut microbiome revealed by metagenomics and culture.</title>
        <authorList>
            <person name="Gilroy R."/>
            <person name="Ravi A."/>
            <person name="Getino M."/>
            <person name="Pursley I."/>
            <person name="Horton D.L."/>
            <person name="Alikhan N.F."/>
            <person name="Baker D."/>
            <person name="Gharbi K."/>
            <person name="Hall N."/>
            <person name="Watson M."/>
            <person name="Adriaenssens E.M."/>
            <person name="Foster-Nyarko E."/>
            <person name="Jarju S."/>
            <person name="Secka A."/>
            <person name="Antonio M."/>
            <person name="Oren A."/>
            <person name="Chaudhuri R.R."/>
            <person name="La Ragione R."/>
            <person name="Hildebrand F."/>
            <person name="Pallen M.J."/>
        </authorList>
    </citation>
    <scope>NUCLEOTIDE SEQUENCE</scope>
    <source>
        <strain evidence="18">421</strain>
    </source>
</reference>
<protein>
    <recommendedName>
        <fullName evidence="5 17">Epoxyqueuosine reductase QueH</fullName>
        <ecNumber evidence="4 17">1.17.99.6</ecNumber>
    </recommendedName>
    <alternativeName>
        <fullName evidence="15 17">Queuosine biosynthesis protein QueH</fullName>
    </alternativeName>
</protein>
<comment type="pathway">
    <text evidence="2 17">tRNA modification; tRNA-queuosine biosynthesis.</text>
</comment>
<feature type="disulfide bond" description="Redox-active" evidence="17">
    <location>
        <begin position="195"/>
        <end position="197"/>
    </location>
</feature>
<dbReference type="Proteomes" id="UP000824205">
    <property type="component" value="Unassembled WGS sequence"/>
</dbReference>
<evidence type="ECO:0000313" key="19">
    <source>
        <dbReference type="Proteomes" id="UP000824205"/>
    </source>
</evidence>
<evidence type="ECO:0000256" key="15">
    <source>
        <dbReference type="ARBA" id="ARBA00031446"/>
    </source>
</evidence>
<organism evidence="18 19">
    <name type="scientific">Candidatus Eubacterium faecipullorum</name>
    <dbReference type="NCBI Taxonomy" id="2838571"/>
    <lineage>
        <taxon>Bacteria</taxon>
        <taxon>Bacillati</taxon>
        <taxon>Bacillota</taxon>
        <taxon>Clostridia</taxon>
        <taxon>Eubacteriales</taxon>
        <taxon>Eubacteriaceae</taxon>
        <taxon>Eubacterium</taxon>
    </lineage>
</organism>
<evidence type="ECO:0000256" key="2">
    <source>
        <dbReference type="ARBA" id="ARBA00004691"/>
    </source>
</evidence>
<reference evidence="18" key="2">
    <citation type="submission" date="2021-04" db="EMBL/GenBank/DDBJ databases">
        <authorList>
            <person name="Gilroy R."/>
        </authorList>
    </citation>
    <scope>NUCLEOTIDE SEQUENCE</scope>
    <source>
        <strain evidence="18">421</strain>
    </source>
</reference>
<keyword evidence="13 17" id="KW-1015">Disulfide bond</keyword>
<keyword evidence="12 17" id="KW-0411">Iron-sulfur</keyword>
<dbReference type="HAMAP" id="MF_02089">
    <property type="entry name" value="QueH"/>
    <property type="match status" value="1"/>
</dbReference>
<dbReference type="GO" id="GO:0008616">
    <property type="term" value="P:tRNA queuosine(34) biosynthetic process"/>
    <property type="evidence" value="ECO:0007669"/>
    <property type="project" value="UniProtKB-UniRule"/>
</dbReference>
<evidence type="ECO:0000256" key="5">
    <source>
        <dbReference type="ARBA" id="ARBA00016895"/>
    </source>
</evidence>
<accession>A0A9D1RFH9</accession>
<feature type="binding site" evidence="17">
    <location>
        <position position="116"/>
    </location>
    <ligand>
        <name>[4Fe-4S] cluster</name>
        <dbReference type="ChEBI" id="CHEBI:49883"/>
    </ligand>
</feature>
<comment type="function">
    <text evidence="1 17">Catalyzes the conversion of epoxyqueuosine (oQ) to queuosine (Q), which is a hypermodified base found in the wobble positions of tRNA(Asp), tRNA(Asn), tRNA(His) and tRNA(Tyr).</text>
</comment>
<comment type="caution">
    <text evidence="18">The sequence shown here is derived from an EMBL/GenBank/DDBJ whole genome shotgun (WGS) entry which is preliminary data.</text>
</comment>
<evidence type="ECO:0000313" key="18">
    <source>
        <dbReference type="EMBL" id="HIW86642.1"/>
    </source>
</evidence>
<evidence type="ECO:0000256" key="17">
    <source>
        <dbReference type="HAMAP-Rule" id="MF_02089"/>
    </source>
</evidence>
<dbReference type="PANTHER" id="PTHR36701:SF1">
    <property type="entry name" value="EPOXYQUEUOSINE REDUCTASE QUEH"/>
    <property type="match status" value="1"/>
</dbReference>
<keyword evidence="7 17" id="KW-0819">tRNA processing</keyword>
<feature type="binding site" evidence="17">
    <location>
        <position position="31"/>
    </location>
    <ligand>
        <name>[4Fe-4S] cluster</name>
        <dbReference type="ChEBI" id="CHEBI:49883"/>
    </ligand>
</feature>
<dbReference type="GO" id="GO:0051539">
    <property type="term" value="F:4 iron, 4 sulfur cluster binding"/>
    <property type="evidence" value="ECO:0007669"/>
    <property type="project" value="UniProtKB-UniRule"/>
</dbReference>
<comment type="catalytic activity">
    <reaction evidence="16 17">
        <text>epoxyqueuosine(34) in tRNA + AH2 = queuosine(34) in tRNA + A + H2O</text>
        <dbReference type="Rhea" id="RHEA:32159"/>
        <dbReference type="Rhea" id="RHEA-COMP:18571"/>
        <dbReference type="Rhea" id="RHEA-COMP:18582"/>
        <dbReference type="ChEBI" id="CHEBI:13193"/>
        <dbReference type="ChEBI" id="CHEBI:15377"/>
        <dbReference type="ChEBI" id="CHEBI:17499"/>
        <dbReference type="ChEBI" id="CHEBI:194431"/>
        <dbReference type="ChEBI" id="CHEBI:194443"/>
        <dbReference type="EC" id="1.17.99.6"/>
    </reaction>
</comment>
<dbReference type="GO" id="GO:0046872">
    <property type="term" value="F:metal ion binding"/>
    <property type="evidence" value="ECO:0007669"/>
    <property type="project" value="UniProtKB-KW"/>
</dbReference>
<proteinExistence type="inferred from homology"/>
<gene>
    <name evidence="17" type="primary">queH</name>
    <name evidence="18" type="ORF">IAA48_09130</name>
</gene>
<sequence length="211" mass="24806">MNKINYSRQTESIMERNKREHILPSLLIHACCAPCSSACLEYLDQYFKITVFYYNPNISPQSEFEKRLAEEKRLLRSMLFENPVDILEGRYDYSEFLHIAKGLENCPEGGERCFRCYRLRLEETARLAAERGFDYFCTTLSISPLKNAQKINEIGFETAEKYGVKWLPSDFKKKEGYKRSIELSRQYGLYRQNFCGCAFSKKDAENKEKNL</sequence>
<feature type="binding site" evidence="17">
    <location>
        <position position="113"/>
    </location>
    <ligand>
        <name>[4Fe-4S] cluster</name>
        <dbReference type="ChEBI" id="CHEBI:49883"/>
    </ligand>
</feature>
<dbReference type="PANTHER" id="PTHR36701">
    <property type="entry name" value="EPOXYQUEUOSINE REDUCTASE QUEH"/>
    <property type="match status" value="1"/>
</dbReference>
<evidence type="ECO:0000256" key="3">
    <source>
        <dbReference type="ARBA" id="ARBA00008207"/>
    </source>
</evidence>
<keyword evidence="11 17" id="KW-0408">Iron</keyword>
<evidence type="ECO:0000256" key="16">
    <source>
        <dbReference type="ARBA" id="ARBA00047415"/>
    </source>
</evidence>
<evidence type="ECO:0000256" key="12">
    <source>
        <dbReference type="ARBA" id="ARBA00023014"/>
    </source>
</evidence>
<evidence type="ECO:0000256" key="7">
    <source>
        <dbReference type="ARBA" id="ARBA00022694"/>
    </source>
</evidence>
<evidence type="ECO:0000256" key="13">
    <source>
        <dbReference type="ARBA" id="ARBA00023157"/>
    </source>
</evidence>
<keyword evidence="14 17" id="KW-0676">Redox-active center</keyword>
<evidence type="ECO:0000256" key="8">
    <source>
        <dbReference type="ARBA" id="ARBA00022723"/>
    </source>
</evidence>
<evidence type="ECO:0000256" key="1">
    <source>
        <dbReference type="ARBA" id="ARBA00002268"/>
    </source>
</evidence>
<keyword evidence="10 17" id="KW-0560">Oxidoreductase</keyword>
<evidence type="ECO:0000256" key="14">
    <source>
        <dbReference type="ARBA" id="ARBA00023284"/>
    </source>
</evidence>
<dbReference type="EC" id="1.17.99.6" evidence="4 17"/>
<evidence type="ECO:0000256" key="9">
    <source>
        <dbReference type="ARBA" id="ARBA00022785"/>
    </source>
</evidence>
<comment type="similarity">
    <text evidence="3 17">Belongs to the QueH family.</text>
</comment>
<name>A0A9D1RFH9_9FIRM</name>
<keyword evidence="9 17" id="KW-0671">Queuosine biosynthesis</keyword>
<dbReference type="InterPro" id="IPR003828">
    <property type="entry name" value="QueH"/>
</dbReference>
<dbReference type="Pfam" id="PF02677">
    <property type="entry name" value="QueH"/>
    <property type="match status" value="1"/>
</dbReference>
<evidence type="ECO:0000256" key="6">
    <source>
        <dbReference type="ARBA" id="ARBA00022485"/>
    </source>
</evidence>
<keyword evidence="8 17" id="KW-0479">Metal-binding</keyword>
<feature type="binding site" evidence="17">
    <location>
        <position position="32"/>
    </location>
    <ligand>
        <name>[4Fe-4S] cluster</name>
        <dbReference type="ChEBI" id="CHEBI:49883"/>
    </ligand>
</feature>
<dbReference type="AlphaFoldDB" id="A0A9D1RFH9"/>
<keyword evidence="6 17" id="KW-0004">4Fe-4S</keyword>
<evidence type="ECO:0000256" key="11">
    <source>
        <dbReference type="ARBA" id="ARBA00023004"/>
    </source>
</evidence>